<dbReference type="Gene3D" id="3.40.50.740">
    <property type="match status" value="1"/>
</dbReference>
<dbReference type="GeneID" id="27363467"/>
<dbReference type="InterPro" id="IPR006656">
    <property type="entry name" value="Mopterin_OxRdtase"/>
</dbReference>
<dbReference type="SUPFAM" id="SSF50692">
    <property type="entry name" value="ADC-like"/>
    <property type="match status" value="1"/>
</dbReference>
<dbReference type="GO" id="GO:0043546">
    <property type="term" value="F:molybdopterin cofactor binding"/>
    <property type="evidence" value="ECO:0007669"/>
    <property type="project" value="InterPro"/>
</dbReference>
<dbReference type="Gene3D" id="3.40.228.10">
    <property type="entry name" value="Dimethylsulfoxide Reductase, domain 2"/>
    <property type="match status" value="1"/>
</dbReference>
<gene>
    <name evidence="7" type="ORF">PV06_11393</name>
</gene>
<dbReference type="OrthoDB" id="10249365at2759"/>
<keyword evidence="8" id="KW-1185">Reference proteome</keyword>
<dbReference type="CDD" id="cd00508">
    <property type="entry name" value="MopB_CT_Fdh-Nap-like"/>
    <property type="match status" value="1"/>
</dbReference>
<dbReference type="GO" id="GO:0051539">
    <property type="term" value="F:4 iron, 4 sulfur cluster binding"/>
    <property type="evidence" value="ECO:0007669"/>
    <property type="project" value="UniProtKB-KW"/>
</dbReference>
<keyword evidence="2" id="KW-0479">Metal-binding</keyword>
<dbReference type="PANTHER" id="PTHR43105">
    <property type="entry name" value="RESPIRATORY NITRATE REDUCTASE"/>
    <property type="match status" value="1"/>
</dbReference>
<keyword evidence="4" id="KW-0411">Iron-sulfur</keyword>
<dbReference type="SUPFAM" id="SSF53706">
    <property type="entry name" value="Formate dehydrogenase/DMSO reductase, domains 1-3"/>
    <property type="match status" value="1"/>
</dbReference>
<dbReference type="InterPro" id="IPR006657">
    <property type="entry name" value="MoPterin_dinucl-bd_dom"/>
</dbReference>
<evidence type="ECO:0000313" key="7">
    <source>
        <dbReference type="EMBL" id="KIW36343.1"/>
    </source>
</evidence>
<keyword evidence="3" id="KW-0408">Iron</keyword>
<dbReference type="GO" id="GO:0016491">
    <property type="term" value="F:oxidoreductase activity"/>
    <property type="evidence" value="ECO:0007669"/>
    <property type="project" value="InterPro"/>
</dbReference>
<accession>A0A0D2CZ85</accession>
<evidence type="ECO:0000313" key="8">
    <source>
        <dbReference type="Proteomes" id="UP000053342"/>
    </source>
</evidence>
<dbReference type="Pfam" id="PF04879">
    <property type="entry name" value="Molybdop_Fe4S4"/>
    <property type="match status" value="1"/>
</dbReference>
<dbReference type="AlphaFoldDB" id="A0A0D2CZ85"/>
<evidence type="ECO:0000256" key="4">
    <source>
        <dbReference type="ARBA" id="ARBA00023014"/>
    </source>
</evidence>
<evidence type="ECO:0000256" key="3">
    <source>
        <dbReference type="ARBA" id="ARBA00023004"/>
    </source>
</evidence>
<dbReference type="InterPro" id="IPR006655">
    <property type="entry name" value="Mopterin_OxRdtase_prok_CS"/>
</dbReference>
<feature type="region of interest" description="Disordered" evidence="5">
    <location>
        <begin position="783"/>
        <end position="803"/>
    </location>
</feature>
<evidence type="ECO:0000256" key="1">
    <source>
        <dbReference type="ARBA" id="ARBA00022485"/>
    </source>
</evidence>
<dbReference type="Pfam" id="PF00384">
    <property type="entry name" value="Molybdopterin"/>
    <property type="match status" value="1"/>
</dbReference>
<evidence type="ECO:0000256" key="2">
    <source>
        <dbReference type="ARBA" id="ARBA00022723"/>
    </source>
</evidence>
<dbReference type="PROSITE" id="PS51669">
    <property type="entry name" value="4FE4S_MOW_BIS_MGD"/>
    <property type="match status" value="1"/>
</dbReference>
<dbReference type="InterPro" id="IPR009010">
    <property type="entry name" value="Asp_de-COase-like_dom_sf"/>
</dbReference>
<dbReference type="RefSeq" id="XP_016256559.1">
    <property type="nucleotide sequence ID" value="XM_016413059.1"/>
</dbReference>
<dbReference type="Gene3D" id="2.40.40.20">
    <property type="match status" value="1"/>
</dbReference>
<dbReference type="VEuPathDB" id="FungiDB:PV06_11393"/>
<dbReference type="STRING" id="215243.A0A0D2CZ85"/>
<dbReference type="PANTHER" id="PTHR43105:SF10">
    <property type="entry name" value="NADH-QUINONE OXIDOREDUCTASE SUBUNIT G"/>
    <property type="match status" value="1"/>
</dbReference>
<dbReference type="HOGENOM" id="CLU_000422_13_4_1"/>
<dbReference type="SMART" id="SM00926">
    <property type="entry name" value="Molybdop_Fe4S4"/>
    <property type="match status" value="1"/>
</dbReference>
<dbReference type="Gene3D" id="2.20.25.90">
    <property type="entry name" value="ADC-like domains"/>
    <property type="match status" value="1"/>
</dbReference>
<keyword evidence="1" id="KW-0004">4Fe-4S</keyword>
<dbReference type="Proteomes" id="UP000053342">
    <property type="component" value="Unassembled WGS sequence"/>
</dbReference>
<proteinExistence type="predicted"/>
<protein>
    <recommendedName>
        <fullName evidence="6">4Fe-4S Mo/W bis-MGD-type domain-containing protein</fullName>
    </recommendedName>
</protein>
<evidence type="ECO:0000259" key="6">
    <source>
        <dbReference type="PROSITE" id="PS51669"/>
    </source>
</evidence>
<dbReference type="InterPro" id="IPR006963">
    <property type="entry name" value="Mopterin_OxRdtase_4Fe-4S_dom"/>
</dbReference>
<name>A0A0D2CZ85_9EURO</name>
<dbReference type="PROSITE" id="PS00490">
    <property type="entry name" value="MOLYBDOPTERIN_PROK_2"/>
    <property type="match status" value="1"/>
</dbReference>
<dbReference type="EMBL" id="KN847361">
    <property type="protein sequence ID" value="KIW36343.1"/>
    <property type="molecule type" value="Genomic_DNA"/>
</dbReference>
<dbReference type="GO" id="GO:0046872">
    <property type="term" value="F:metal ion binding"/>
    <property type="evidence" value="ECO:0007669"/>
    <property type="project" value="UniProtKB-KW"/>
</dbReference>
<dbReference type="CDD" id="cd02754">
    <property type="entry name" value="MopB_Nitrate-R-NapA-like"/>
    <property type="match status" value="1"/>
</dbReference>
<dbReference type="Pfam" id="PF01568">
    <property type="entry name" value="Molydop_binding"/>
    <property type="match status" value="1"/>
</dbReference>
<evidence type="ECO:0000256" key="5">
    <source>
        <dbReference type="SAM" id="MobiDB-lite"/>
    </source>
</evidence>
<sequence>MVETRNAIEDIWGERKPYKHVWPDRVDQFTIEDPEKWVQSACVMCSNGCGLDVGVKDGKIVGVRGRATDRVNRGRLGPKGLYSWQSLQHADRLKYPMIRKMGKLERASWEEAMSLIVERTRDVQRRLTNHGIGFYTTGQLFLEEYYALAVVGKAGLNTLHMDGNTRLCTATAAASMRESFGSDGQPGSYTDIDFTECIFMVGHNMSATQTVLWSRILDRLDGPDPPKLIVVDPRMSDTAKKATLHLAPRIGTNLALLNGIQHCLFAKKYVNEDYVSKHVVQRKELEHTVKEYPPHVVSCITGVPEEDIIAAADILGRTKSLLSTALQGVYQSNQATASACAINNINLLLGHIGKPGSGIYQMNGQPTAQNNREAGCDGEYPGFRNFSNPDHMQELADLWNIDYIRVPHWNQPTHIENMLKFIADGSIEMFWINGTNPLVSLPNLPMVRELLTKETLFVIAQDIFPTETTAIADVVLPAAAWGEKTGCFTNVDRTVHLSKKAVEPPGEAKSDFEIFCDFAKRMGFRDKDGEPLISWTDPSEAFEAWKKLSKGRPCDYSGLTYEKLSGGSGIQWPCNDEFPYGKERLFDDGKFFTDIDYCESFGHDLETGAPYTKNQYKAIAPAGRAILKPCHYLPEMESVDDDYPLQLSTGRRPLHFHTRTKTGRTPRLQQADPEPYVQVSKEDARKYNISEGDQVLVESRRGKVQVGARVGLMARGQVFIPFHFGYFDAHDGKARAANELTRHQWDPVSKQPQFKSGAVRVTKIDPSDGDQLRAPELQTAAVRTKEEHNQKQAREAGSERGDEPTERFLGYWLGATFASIETLRDICDDLIPRISHADYEISSGMVVMHRIITSCIERLGPFTVEYRTEHPYGQRTSLDLKKRLFPDVLAGGISGSNAYDILITLQSFYLFLGHVEGHIITLVPAAQASWDKEFFEAVSFVNTQIGRMYAWTKQQMGSRGPQALLVPGRAAVELKDKISDELAEDA</sequence>
<organism evidence="7 8">
    <name type="scientific">Exophiala oligosperma</name>
    <dbReference type="NCBI Taxonomy" id="215243"/>
    <lineage>
        <taxon>Eukaryota</taxon>
        <taxon>Fungi</taxon>
        <taxon>Dikarya</taxon>
        <taxon>Ascomycota</taxon>
        <taxon>Pezizomycotina</taxon>
        <taxon>Eurotiomycetes</taxon>
        <taxon>Chaetothyriomycetidae</taxon>
        <taxon>Chaetothyriales</taxon>
        <taxon>Herpotrichiellaceae</taxon>
        <taxon>Exophiala</taxon>
    </lineage>
</organism>
<dbReference type="InterPro" id="IPR050123">
    <property type="entry name" value="Prok_molybdopt-oxidoreductase"/>
</dbReference>
<reference evidence="7 8" key="1">
    <citation type="submission" date="2015-01" db="EMBL/GenBank/DDBJ databases">
        <title>The Genome Sequence of Exophiala oligosperma CBS72588.</title>
        <authorList>
            <consortium name="The Broad Institute Genomics Platform"/>
            <person name="Cuomo C."/>
            <person name="de Hoog S."/>
            <person name="Gorbushina A."/>
            <person name="Stielow B."/>
            <person name="Teixiera M."/>
            <person name="Abouelleil A."/>
            <person name="Chapman S.B."/>
            <person name="Priest M."/>
            <person name="Young S.K."/>
            <person name="Wortman J."/>
            <person name="Nusbaum C."/>
            <person name="Birren B."/>
        </authorList>
    </citation>
    <scope>NUCLEOTIDE SEQUENCE [LARGE SCALE GENOMIC DNA]</scope>
    <source>
        <strain evidence="7 8">CBS 72588</strain>
    </source>
</reference>
<feature type="domain" description="4Fe-4S Mo/W bis-MGD-type" evidence="6">
    <location>
        <begin position="35"/>
        <end position="91"/>
    </location>
</feature>